<dbReference type="Pfam" id="PF25563">
    <property type="entry name" value="TPR_SYVN1_N"/>
    <property type="match status" value="1"/>
</dbReference>
<evidence type="ECO:0000256" key="8">
    <source>
        <dbReference type="ARBA" id="ARBA00022723"/>
    </source>
</evidence>
<feature type="transmembrane region" description="Helical" evidence="17">
    <location>
        <begin position="31"/>
        <end position="53"/>
    </location>
</feature>
<keyword evidence="14 17" id="KW-0472">Membrane</keyword>
<keyword evidence="8" id="KW-0479">Metal-binding</keyword>
<dbReference type="GO" id="GO:0005789">
    <property type="term" value="C:endoplasmic reticulum membrane"/>
    <property type="evidence" value="ECO:0007669"/>
    <property type="project" value="UniProtKB-SubCell"/>
</dbReference>
<dbReference type="GO" id="GO:0043161">
    <property type="term" value="P:proteasome-mediated ubiquitin-dependent protein catabolic process"/>
    <property type="evidence" value="ECO:0007669"/>
    <property type="project" value="TreeGrafter"/>
</dbReference>
<evidence type="ECO:0000256" key="7">
    <source>
        <dbReference type="ARBA" id="ARBA00022692"/>
    </source>
</evidence>
<feature type="compositionally biased region" description="Low complexity" evidence="16">
    <location>
        <begin position="577"/>
        <end position="588"/>
    </location>
</feature>
<dbReference type="Gene3D" id="3.30.40.10">
    <property type="entry name" value="Zinc/RING finger domain, C3HC4 (zinc finger)"/>
    <property type="match status" value="1"/>
</dbReference>
<dbReference type="UniPathway" id="UPA00143"/>
<dbReference type="Pfam" id="PF12678">
    <property type="entry name" value="zf-rbx1"/>
    <property type="match status" value="1"/>
</dbReference>
<keyword evidence="10" id="KW-0833">Ubl conjugation pathway</keyword>
<evidence type="ECO:0000256" key="4">
    <source>
        <dbReference type="ARBA" id="ARBA00010089"/>
    </source>
</evidence>
<evidence type="ECO:0000256" key="11">
    <source>
        <dbReference type="ARBA" id="ARBA00022824"/>
    </source>
</evidence>
<sequence>MRLVWYAGVSTTLATAVVVSAFQQRANFYSAMVYLAQSNFCLLILINFVYLIYGTTVYGLQRIFYGPLRQTEVEQLSERAWFAITETCLAMTIFRDEIGAWFLVMFTSLITGKVWGWIGDGRVEILEQQPPANPGLFHTRLSLSLLLSLAYDLWILAYTIRTVIRQARPDMMVMFLFEFAVLATCSARTGVRYLVSILESRIVKQQTKTLLEERRREVRQTRENMIRQRAQEPSADGETTADQADLPREEDVDEMDIEVPGWEEKGQWILILDLVADCTKFSIYIVFFFILFSFYGLPIHIMRDLFMTGRAVIKRGSALWKYRKAMEDMNNYADATQEDIAREDTCIICREEMRPWDPASNPGALQRIRPKKLPCGHILHMGCLKSWLERQQVCPTCRRSVVINAPPAAANRDAALGRLGLGVPAAPAPAGQAQPQGQRPLPANGQNAGPQPPAQPAAGQPAPRNGGARVFNFGNLRVGFAQGGENIQELAQRMAQGRQGGATPGHPAPATPITPTVATPSAPYGVLGNDVGSIRERLREVERSIQSNLLSLQQDQQQLQLCNLLLAELNRLRQQQQQQQQQPQVPNQEVPYGFTVPTFSVPQQPLPSLQPFSQTPSHALSRHGITAQSAPIHAGSQDLPEGVSIPPGWSLLPLQRLDGAPVPTTTQNTQSEPSVEPSSSTRQNEAVPSAATANGTTGGPEILAPNPVMPNWGGENQLFGRSRSSARDGHSDTTSTTDEPREKPVAPPASTQPPVVAGRAGEEKGKAKAVTVEDAGDDQEGDASYQDLPEGVSIPPGWSLLPLQRLDGAPVPTTTQNTQSEPSAEPSSSTRQNEAVPSAATANGTTGGPEILAPNPVMPNWGGENQLFGRSRSSARDGNSDTTSTTDEPREKSPAVAPSASTQPPVVAGRASEEKGKAKAVTVEDAGDDQEGDAS</sequence>
<dbReference type="CDD" id="cd16479">
    <property type="entry name" value="RING-H2_synoviolin"/>
    <property type="match status" value="1"/>
</dbReference>
<protein>
    <recommendedName>
        <fullName evidence="5">RING-type E3 ubiquitin transferase</fullName>
        <ecNumber evidence="5">2.3.2.27</ecNumber>
    </recommendedName>
</protein>
<evidence type="ECO:0000256" key="13">
    <source>
        <dbReference type="ARBA" id="ARBA00022989"/>
    </source>
</evidence>
<keyword evidence="9 15" id="KW-0863">Zinc-finger</keyword>
<dbReference type="SMART" id="SM00184">
    <property type="entry name" value="RING"/>
    <property type="match status" value="1"/>
</dbReference>
<keyword evidence="6" id="KW-0808">Transferase</keyword>
<feature type="non-terminal residue" evidence="19">
    <location>
        <position position="935"/>
    </location>
</feature>
<keyword evidence="7 17" id="KW-0812">Transmembrane</keyword>
<name>A0A0G4MUM6_VERLO</name>
<gene>
    <name evidence="19" type="ORF">BN1708_007544</name>
</gene>
<evidence type="ECO:0000259" key="18">
    <source>
        <dbReference type="PROSITE" id="PS50089"/>
    </source>
</evidence>
<evidence type="ECO:0000256" key="9">
    <source>
        <dbReference type="ARBA" id="ARBA00022771"/>
    </source>
</evidence>
<dbReference type="InterPro" id="IPR024766">
    <property type="entry name" value="Znf_RING_H2"/>
</dbReference>
<evidence type="ECO:0000313" key="19">
    <source>
        <dbReference type="EMBL" id="CRK37879.1"/>
    </source>
</evidence>
<evidence type="ECO:0000313" key="20">
    <source>
        <dbReference type="Proteomes" id="UP000044602"/>
    </source>
</evidence>
<dbReference type="GO" id="GO:0036503">
    <property type="term" value="P:ERAD pathway"/>
    <property type="evidence" value="ECO:0007669"/>
    <property type="project" value="TreeGrafter"/>
</dbReference>
<feature type="region of interest" description="Disordered" evidence="16">
    <location>
        <begin position="494"/>
        <end position="521"/>
    </location>
</feature>
<evidence type="ECO:0000256" key="17">
    <source>
        <dbReference type="SAM" id="Phobius"/>
    </source>
</evidence>
<dbReference type="InterPro" id="IPR050731">
    <property type="entry name" value="HRD1_E3_ubiq-ligases"/>
</dbReference>
<dbReference type="SUPFAM" id="SSF57850">
    <property type="entry name" value="RING/U-box"/>
    <property type="match status" value="1"/>
</dbReference>
<evidence type="ECO:0000256" key="12">
    <source>
        <dbReference type="ARBA" id="ARBA00022833"/>
    </source>
</evidence>
<evidence type="ECO:0000256" key="2">
    <source>
        <dbReference type="ARBA" id="ARBA00004477"/>
    </source>
</evidence>
<dbReference type="PANTHER" id="PTHR22763:SF184">
    <property type="entry name" value="E3 UBIQUITIN-PROTEIN LIGASE SYNOVIOLIN"/>
    <property type="match status" value="1"/>
</dbReference>
<feature type="domain" description="RING-type" evidence="18">
    <location>
        <begin position="346"/>
        <end position="398"/>
    </location>
</feature>
<feature type="region of interest" description="Disordered" evidence="16">
    <location>
        <begin position="222"/>
        <end position="250"/>
    </location>
</feature>
<accession>A0A0G4MUM6</accession>
<feature type="compositionally biased region" description="Low complexity" evidence="16">
    <location>
        <begin position="599"/>
        <end position="617"/>
    </location>
</feature>
<evidence type="ECO:0000256" key="5">
    <source>
        <dbReference type="ARBA" id="ARBA00012483"/>
    </source>
</evidence>
<dbReference type="GO" id="GO:0008270">
    <property type="term" value="F:zinc ion binding"/>
    <property type="evidence" value="ECO:0007669"/>
    <property type="project" value="UniProtKB-KW"/>
</dbReference>
<feature type="compositionally biased region" description="Low complexity" evidence="16">
    <location>
        <begin position="426"/>
        <end position="449"/>
    </location>
</feature>
<feature type="region of interest" description="Disordered" evidence="16">
    <location>
        <begin position="577"/>
        <end position="935"/>
    </location>
</feature>
<dbReference type="InterPro" id="IPR013083">
    <property type="entry name" value="Znf_RING/FYVE/PHD"/>
</dbReference>
<feature type="compositionally biased region" description="Polar residues" evidence="16">
    <location>
        <begin position="663"/>
        <end position="695"/>
    </location>
</feature>
<feature type="transmembrane region" description="Helical" evidence="17">
    <location>
        <begin position="138"/>
        <end position="160"/>
    </location>
</feature>
<comment type="catalytic activity">
    <reaction evidence="1">
        <text>S-ubiquitinyl-[E2 ubiquitin-conjugating enzyme]-L-cysteine + [acceptor protein]-L-lysine = [E2 ubiquitin-conjugating enzyme]-L-cysteine + N(6)-ubiquitinyl-[acceptor protein]-L-lysine.</text>
        <dbReference type="EC" id="2.3.2.27"/>
    </reaction>
</comment>
<dbReference type="EMBL" id="CVQH01025083">
    <property type="protein sequence ID" value="CRK37879.1"/>
    <property type="molecule type" value="Genomic_DNA"/>
</dbReference>
<comment type="subcellular location">
    <subcellularLocation>
        <location evidence="2">Endoplasmic reticulum membrane</location>
        <topology evidence="2">Multi-pass membrane protein</topology>
    </subcellularLocation>
</comment>
<organism evidence="19 20">
    <name type="scientific">Verticillium longisporum</name>
    <name type="common">Verticillium dahliae var. longisporum</name>
    <dbReference type="NCBI Taxonomy" id="100787"/>
    <lineage>
        <taxon>Eukaryota</taxon>
        <taxon>Fungi</taxon>
        <taxon>Dikarya</taxon>
        <taxon>Ascomycota</taxon>
        <taxon>Pezizomycotina</taxon>
        <taxon>Sordariomycetes</taxon>
        <taxon>Hypocreomycetidae</taxon>
        <taxon>Glomerellales</taxon>
        <taxon>Plectosphaerellaceae</taxon>
        <taxon>Verticillium</taxon>
    </lineage>
</organism>
<dbReference type="AlphaFoldDB" id="A0A0G4MUM6"/>
<keyword evidence="12" id="KW-0862">Zinc</keyword>
<keyword evidence="13 17" id="KW-1133">Transmembrane helix</keyword>
<evidence type="ECO:0000256" key="16">
    <source>
        <dbReference type="SAM" id="MobiDB-lite"/>
    </source>
</evidence>
<feature type="compositionally biased region" description="Acidic residues" evidence="16">
    <location>
        <begin position="925"/>
        <end position="935"/>
    </location>
</feature>
<dbReference type="InterPro" id="IPR001841">
    <property type="entry name" value="Znf_RING"/>
</dbReference>
<dbReference type="Proteomes" id="UP000044602">
    <property type="component" value="Unassembled WGS sequence"/>
</dbReference>
<dbReference type="PANTHER" id="PTHR22763">
    <property type="entry name" value="RING ZINC FINGER PROTEIN"/>
    <property type="match status" value="1"/>
</dbReference>
<dbReference type="GO" id="GO:0061630">
    <property type="term" value="F:ubiquitin protein ligase activity"/>
    <property type="evidence" value="ECO:0007669"/>
    <property type="project" value="UniProtKB-EC"/>
</dbReference>
<keyword evidence="20" id="KW-1185">Reference proteome</keyword>
<dbReference type="InterPro" id="IPR058051">
    <property type="entry name" value="Znf_RING_synoviolin"/>
</dbReference>
<dbReference type="EC" id="2.3.2.27" evidence="5"/>
<evidence type="ECO:0000256" key="15">
    <source>
        <dbReference type="PROSITE-ProRule" id="PRU00175"/>
    </source>
</evidence>
<dbReference type="STRING" id="100787.A0A0G4MUM6"/>
<feature type="transmembrane region" description="Helical" evidence="17">
    <location>
        <begin position="281"/>
        <end position="301"/>
    </location>
</feature>
<evidence type="ECO:0000256" key="14">
    <source>
        <dbReference type="ARBA" id="ARBA00023136"/>
    </source>
</evidence>
<comment type="similarity">
    <text evidence="4">Belongs to the HRD1 family.</text>
</comment>
<dbReference type="GO" id="GO:0016567">
    <property type="term" value="P:protein ubiquitination"/>
    <property type="evidence" value="ECO:0007669"/>
    <property type="project" value="UniProtKB-UniPathway"/>
</dbReference>
<dbReference type="PROSITE" id="PS50089">
    <property type="entry name" value="ZF_RING_2"/>
    <property type="match status" value="1"/>
</dbReference>
<feature type="region of interest" description="Disordered" evidence="16">
    <location>
        <begin position="426"/>
        <end position="469"/>
    </location>
</feature>
<evidence type="ECO:0000256" key="6">
    <source>
        <dbReference type="ARBA" id="ARBA00022679"/>
    </source>
</evidence>
<evidence type="ECO:0000256" key="3">
    <source>
        <dbReference type="ARBA" id="ARBA00004906"/>
    </source>
</evidence>
<evidence type="ECO:0000256" key="1">
    <source>
        <dbReference type="ARBA" id="ARBA00000900"/>
    </source>
</evidence>
<feature type="compositionally biased region" description="Low complexity" evidence="16">
    <location>
        <begin position="456"/>
        <end position="469"/>
    </location>
</feature>
<evidence type="ECO:0000256" key="10">
    <source>
        <dbReference type="ARBA" id="ARBA00022786"/>
    </source>
</evidence>
<proteinExistence type="inferred from homology"/>
<dbReference type="InterPro" id="IPR057992">
    <property type="entry name" value="TPR_SYVN1_N"/>
</dbReference>
<feature type="compositionally biased region" description="Polar residues" evidence="16">
    <location>
        <begin position="812"/>
        <end position="844"/>
    </location>
</feature>
<reference evidence="19 20" key="1">
    <citation type="submission" date="2015-05" db="EMBL/GenBank/DDBJ databases">
        <authorList>
            <person name="Wang D.B."/>
            <person name="Wang M."/>
        </authorList>
    </citation>
    <scope>NUCLEOTIDE SEQUENCE [LARGE SCALE GENOMIC DNA]</scope>
    <source>
        <strain evidence="19">VL1</strain>
    </source>
</reference>
<feature type="transmembrane region" description="Helical" evidence="17">
    <location>
        <begin position="98"/>
        <end position="118"/>
    </location>
</feature>
<comment type="pathway">
    <text evidence="3">Protein modification; protein ubiquitination.</text>
</comment>
<keyword evidence="11" id="KW-0256">Endoplasmic reticulum</keyword>